<evidence type="ECO:0000259" key="2">
    <source>
        <dbReference type="Pfam" id="PF00117"/>
    </source>
</evidence>
<dbReference type="PANTHER" id="PTHR42695">
    <property type="entry name" value="GLUTAMINE AMIDOTRANSFERASE YLR126C-RELATED"/>
    <property type="match status" value="1"/>
</dbReference>
<name>A8NN98_COPC7</name>
<keyword evidence="4" id="KW-1185">Reference proteome</keyword>
<dbReference type="STRING" id="240176.A8NN98"/>
<dbReference type="RefSeq" id="XP_001835079.1">
    <property type="nucleotide sequence ID" value="XM_001835027.1"/>
</dbReference>
<dbReference type="GO" id="GO:0005634">
    <property type="term" value="C:nucleus"/>
    <property type="evidence" value="ECO:0007669"/>
    <property type="project" value="TreeGrafter"/>
</dbReference>
<dbReference type="VEuPathDB" id="FungiDB:CC1G_06482"/>
<feature type="region of interest" description="Disordered" evidence="1">
    <location>
        <begin position="53"/>
        <end position="72"/>
    </location>
</feature>
<dbReference type="KEGG" id="cci:CC1G_06482"/>
<dbReference type="OrthoDB" id="92161at2759"/>
<sequence length="343" mass="37791">MAAPTRNHKSLAVLLCGKTSGKTRAENGDYIDIYKRFLQDSLDSHTAVLSPTQKNASNLENPSNNNDNSDAQPVWQFTLDSYDVFEAQEFPTDEKLDDYDGIIITGSPSSAYDNVDWINKLVALTKRVVETKPKIKLIGICFGHQIIARALGGECVPNTQGWEVGPTNIDLTDLGKQIFGGLDTITLEEMHRDHVPVDRTPPSFHLLGSTERSGNQGMVKFYDEADVPPPSVTPATVPNTTTSNVNPENPAIANTQPSTFEANTQSPPLTADLVSNRELLKKVQVFTVQGHPEWNEKVVTPLVEERRGKVIPEDIADQAMERRFWRNDGVSVVGSIVWSILGV</sequence>
<evidence type="ECO:0000313" key="4">
    <source>
        <dbReference type="Proteomes" id="UP000001861"/>
    </source>
</evidence>
<dbReference type="AlphaFoldDB" id="A8NN98"/>
<dbReference type="InterPro" id="IPR029062">
    <property type="entry name" value="Class_I_gatase-like"/>
</dbReference>
<reference evidence="3 4" key="1">
    <citation type="journal article" date="2010" name="Proc. Natl. Acad. Sci. U.S.A.">
        <title>Insights into evolution of multicellular fungi from the assembled chromosomes of the mushroom Coprinopsis cinerea (Coprinus cinereus).</title>
        <authorList>
            <person name="Stajich J.E."/>
            <person name="Wilke S.K."/>
            <person name="Ahren D."/>
            <person name="Au C.H."/>
            <person name="Birren B.W."/>
            <person name="Borodovsky M."/>
            <person name="Burns C."/>
            <person name="Canback B."/>
            <person name="Casselton L.A."/>
            <person name="Cheng C.K."/>
            <person name="Deng J."/>
            <person name="Dietrich F.S."/>
            <person name="Fargo D.C."/>
            <person name="Farman M.L."/>
            <person name="Gathman A.C."/>
            <person name="Goldberg J."/>
            <person name="Guigo R."/>
            <person name="Hoegger P.J."/>
            <person name="Hooker J.B."/>
            <person name="Huggins A."/>
            <person name="James T.Y."/>
            <person name="Kamada T."/>
            <person name="Kilaru S."/>
            <person name="Kodira C."/>
            <person name="Kues U."/>
            <person name="Kupfer D."/>
            <person name="Kwan H.S."/>
            <person name="Lomsadze A."/>
            <person name="Li W."/>
            <person name="Lilly W.W."/>
            <person name="Ma L.J."/>
            <person name="Mackey A.J."/>
            <person name="Manning G."/>
            <person name="Martin F."/>
            <person name="Muraguchi H."/>
            <person name="Natvig D.O."/>
            <person name="Palmerini H."/>
            <person name="Ramesh M.A."/>
            <person name="Rehmeyer C.J."/>
            <person name="Roe B.A."/>
            <person name="Shenoy N."/>
            <person name="Stanke M."/>
            <person name="Ter-Hovhannisyan V."/>
            <person name="Tunlid A."/>
            <person name="Velagapudi R."/>
            <person name="Vision T.J."/>
            <person name="Zeng Q."/>
            <person name="Zolan M.E."/>
            <person name="Pukkila P.J."/>
        </authorList>
    </citation>
    <scope>NUCLEOTIDE SEQUENCE [LARGE SCALE GENOMIC DNA]</scope>
    <source>
        <strain evidence="4">Okayama-7 / 130 / ATCC MYA-4618 / FGSC 9003</strain>
    </source>
</reference>
<evidence type="ECO:0000256" key="1">
    <source>
        <dbReference type="SAM" id="MobiDB-lite"/>
    </source>
</evidence>
<comment type="caution">
    <text evidence="3">The sequence shown here is derived from an EMBL/GenBank/DDBJ whole genome shotgun (WGS) entry which is preliminary data.</text>
</comment>
<dbReference type="PROSITE" id="PS51273">
    <property type="entry name" value="GATASE_TYPE_1"/>
    <property type="match status" value="1"/>
</dbReference>
<dbReference type="GO" id="GO:0005829">
    <property type="term" value="C:cytosol"/>
    <property type="evidence" value="ECO:0007669"/>
    <property type="project" value="TreeGrafter"/>
</dbReference>
<dbReference type="EMBL" id="AACS02000012">
    <property type="protein sequence ID" value="EAU86721.1"/>
    <property type="molecule type" value="Genomic_DNA"/>
</dbReference>
<organism evidence="3 4">
    <name type="scientific">Coprinopsis cinerea (strain Okayama-7 / 130 / ATCC MYA-4618 / FGSC 9003)</name>
    <name type="common">Inky cap fungus</name>
    <name type="synonym">Hormographiella aspergillata</name>
    <dbReference type="NCBI Taxonomy" id="240176"/>
    <lineage>
        <taxon>Eukaryota</taxon>
        <taxon>Fungi</taxon>
        <taxon>Dikarya</taxon>
        <taxon>Basidiomycota</taxon>
        <taxon>Agaricomycotina</taxon>
        <taxon>Agaricomycetes</taxon>
        <taxon>Agaricomycetidae</taxon>
        <taxon>Agaricales</taxon>
        <taxon>Agaricineae</taxon>
        <taxon>Psathyrellaceae</taxon>
        <taxon>Coprinopsis</taxon>
    </lineage>
</organism>
<dbReference type="FunCoup" id="A8NN98">
    <property type="interactions" value="223"/>
</dbReference>
<dbReference type="GeneID" id="6011605"/>
<protein>
    <submittedName>
        <fullName evidence="3">Cytoplasmic protein</fullName>
    </submittedName>
</protein>
<dbReference type="CDD" id="cd01741">
    <property type="entry name" value="GATase1_1"/>
    <property type="match status" value="1"/>
</dbReference>
<evidence type="ECO:0000313" key="3">
    <source>
        <dbReference type="EMBL" id="EAU86721.1"/>
    </source>
</evidence>
<dbReference type="Pfam" id="PF00117">
    <property type="entry name" value="GATase"/>
    <property type="match status" value="1"/>
</dbReference>
<dbReference type="Proteomes" id="UP000001861">
    <property type="component" value="Unassembled WGS sequence"/>
</dbReference>
<dbReference type="Gene3D" id="3.40.50.880">
    <property type="match status" value="1"/>
</dbReference>
<gene>
    <name evidence="3" type="ORF">CC1G_06482</name>
</gene>
<dbReference type="InParanoid" id="A8NN98"/>
<accession>A8NN98</accession>
<dbReference type="InterPro" id="IPR044992">
    <property type="entry name" value="ChyE-like"/>
</dbReference>
<dbReference type="PANTHER" id="PTHR42695:SF5">
    <property type="entry name" value="GLUTAMINE AMIDOTRANSFERASE YLR126C-RELATED"/>
    <property type="match status" value="1"/>
</dbReference>
<dbReference type="SUPFAM" id="SSF52317">
    <property type="entry name" value="Class I glutamine amidotransferase-like"/>
    <property type="match status" value="1"/>
</dbReference>
<dbReference type="InterPro" id="IPR017926">
    <property type="entry name" value="GATASE"/>
</dbReference>
<dbReference type="eggNOG" id="KOG3179">
    <property type="taxonomic scope" value="Eukaryota"/>
</dbReference>
<dbReference type="OMA" id="PWIQTLK"/>
<proteinExistence type="predicted"/>
<feature type="compositionally biased region" description="Low complexity" evidence="1">
    <location>
        <begin position="55"/>
        <end position="69"/>
    </location>
</feature>
<feature type="domain" description="Glutamine amidotransferase" evidence="2">
    <location>
        <begin position="93"/>
        <end position="218"/>
    </location>
</feature>